<dbReference type="AlphaFoldDB" id="A0A7J0G9I4"/>
<gene>
    <name evidence="2" type="ORF">Acr_19g0004130</name>
</gene>
<keyword evidence="3" id="KW-1185">Reference proteome</keyword>
<sequence length="741" mass="79360">MGVDQAKYSTSPKGEEETALWIWASSNEYSDGGSGELSGDDLARFHGLVLPRSRGFGDEQPLERSRATSSVKALGRGRLVNQLSAMSKRLKLSDLAKVVAKKAATSASKGVVISEGSETTSGKRALDDGSKGRPLFQERVSSARQVLSEALGPQASVMASAATAEKILAGVVLPADKEKVDRLTFDQVVTKFLHVVGQGVILGSSLAYAQQGFSPKAPSIRRLSLNLPKWRWREDSFKGKETVPPPPPKRFKSNRGAINARGRAAEAGTSSPAGDGESHPSELVKAQKRAIKAETRVAELNEENQGPAPSGRSKTTVAELTSKLAKAKELAIEDFKASEEFQAAVTDSAATYFATALSSARGSFSTNFPTSIGVTSSRGFGILGLPGIFQNKLFHLVSQRLHVIACSLSARRSTRTPVIGSFGISVGFLVSHLLPVINSPRIRFFSFMILLSSSPAFGLGQLLCGDIYLSALLWRADKVSGTFLERESNSGPAHEIGDKESAKLAKRIDSSWASTVIGALVPVLMASSLASKSRIFCEVDLSHALGRTWCSVPIPRSFSTDVMRTIPRTIRVARSLDIGNGRCSWGLRVGSSEELYKAGVVLVHDPHLFGYAMYFVMETFQIWNLASVGHGRCSIIQGAASTWSGVGCGCAGFWGRWSLEMGVDQAKYSTSPKGEEETALWIWASSNEYSDGGSGELSGDDLARFHGLVLPRSRGFGDEQPLERSRATSSVKALGRGTCLS</sequence>
<dbReference type="EMBL" id="BJWL01000019">
    <property type="protein sequence ID" value="GFZ07476.1"/>
    <property type="molecule type" value="Genomic_DNA"/>
</dbReference>
<comment type="caution">
    <text evidence="2">The sequence shown here is derived from an EMBL/GenBank/DDBJ whole genome shotgun (WGS) entry which is preliminary data.</text>
</comment>
<accession>A0A7J0G9I4</accession>
<feature type="region of interest" description="Disordered" evidence="1">
    <location>
        <begin position="716"/>
        <end position="741"/>
    </location>
</feature>
<evidence type="ECO:0000256" key="1">
    <source>
        <dbReference type="SAM" id="MobiDB-lite"/>
    </source>
</evidence>
<name>A0A7J0G9I4_9ERIC</name>
<evidence type="ECO:0000313" key="3">
    <source>
        <dbReference type="Proteomes" id="UP000585474"/>
    </source>
</evidence>
<protein>
    <submittedName>
        <fullName evidence="2">Uncharacterized protein</fullName>
    </submittedName>
</protein>
<dbReference type="Proteomes" id="UP000585474">
    <property type="component" value="Unassembled WGS sequence"/>
</dbReference>
<feature type="compositionally biased region" description="Basic and acidic residues" evidence="1">
    <location>
        <begin position="716"/>
        <end position="726"/>
    </location>
</feature>
<reference evidence="2 3" key="1">
    <citation type="submission" date="2019-07" db="EMBL/GenBank/DDBJ databases">
        <title>De Novo Assembly of kiwifruit Actinidia rufa.</title>
        <authorList>
            <person name="Sugita-Konishi S."/>
            <person name="Sato K."/>
            <person name="Mori E."/>
            <person name="Abe Y."/>
            <person name="Kisaki G."/>
            <person name="Hamano K."/>
            <person name="Suezawa K."/>
            <person name="Otani M."/>
            <person name="Fukuda T."/>
            <person name="Manabe T."/>
            <person name="Gomi K."/>
            <person name="Tabuchi M."/>
            <person name="Akimitsu K."/>
            <person name="Kataoka I."/>
        </authorList>
    </citation>
    <scope>NUCLEOTIDE SEQUENCE [LARGE SCALE GENOMIC DNA]</scope>
    <source>
        <strain evidence="3">cv. Fuchu</strain>
    </source>
</reference>
<feature type="region of interest" description="Disordered" evidence="1">
    <location>
        <begin position="261"/>
        <end position="287"/>
    </location>
</feature>
<evidence type="ECO:0000313" key="2">
    <source>
        <dbReference type="EMBL" id="GFZ07476.1"/>
    </source>
</evidence>
<proteinExistence type="predicted"/>
<feature type="region of interest" description="Disordered" evidence="1">
    <location>
        <begin position="236"/>
        <end position="255"/>
    </location>
</feature>
<organism evidence="2 3">
    <name type="scientific">Actinidia rufa</name>
    <dbReference type="NCBI Taxonomy" id="165716"/>
    <lineage>
        <taxon>Eukaryota</taxon>
        <taxon>Viridiplantae</taxon>
        <taxon>Streptophyta</taxon>
        <taxon>Embryophyta</taxon>
        <taxon>Tracheophyta</taxon>
        <taxon>Spermatophyta</taxon>
        <taxon>Magnoliopsida</taxon>
        <taxon>eudicotyledons</taxon>
        <taxon>Gunneridae</taxon>
        <taxon>Pentapetalae</taxon>
        <taxon>asterids</taxon>
        <taxon>Ericales</taxon>
        <taxon>Actinidiaceae</taxon>
        <taxon>Actinidia</taxon>
    </lineage>
</organism>